<dbReference type="RefSeq" id="WP_121586698.1">
    <property type="nucleotide sequence ID" value="NZ_RCHT01000008.1"/>
</dbReference>
<feature type="domain" description="DUF6933" evidence="2">
    <location>
        <begin position="4"/>
        <end position="146"/>
    </location>
</feature>
<sequence length="166" mass="18600">MELGLTIPLRRHLKMNSLPHGETPDRGACWDLHVITLRGRKSLLAVHCRSRYAFVLFGLSGAEWEALPATFLEGLRRSLGAAGVEPETAGEYLRRAGDIRLTRTHGRREVAFLNRAWEDVTALDHALDPARREQPLLDREVNAKPSRCAGYDGTGPARQRLARSLR</sequence>
<accession>A0A498CRI4</accession>
<protein>
    <recommendedName>
        <fullName evidence="2">DUF6933 domain-containing protein</fullName>
    </recommendedName>
</protein>
<evidence type="ECO:0000259" key="2">
    <source>
        <dbReference type="Pfam" id="PF22016"/>
    </source>
</evidence>
<dbReference type="EMBL" id="RCHT01000008">
    <property type="protein sequence ID" value="RLL11593.1"/>
    <property type="molecule type" value="Genomic_DNA"/>
</dbReference>
<reference evidence="3 4" key="1">
    <citation type="submission" date="2018-10" db="EMBL/GenBank/DDBJ databases">
        <title>Anaerotruncus faecis sp. nov., isolated from human feces.</title>
        <authorList>
            <person name="Wang Y.-J."/>
        </authorList>
    </citation>
    <scope>NUCLEOTIDE SEQUENCE [LARGE SCALE GENOMIC DNA]</scope>
    <source>
        <strain evidence="3 4">22A2-44</strain>
    </source>
</reference>
<keyword evidence="4" id="KW-1185">Reference proteome</keyword>
<organism evidence="3 4">
    <name type="scientific">Anaerotruncus massiliensis</name>
    <name type="common">ex Liu et al. 2021</name>
    <dbReference type="NCBI Taxonomy" id="2321404"/>
    <lineage>
        <taxon>Bacteria</taxon>
        <taxon>Bacillati</taxon>
        <taxon>Bacillota</taxon>
        <taxon>Clostridia</taxon>
        <taxon>Eubacteriales</taxon>
        <taxon>Oscillospiraceae</taxon>
        <taxon>Anaerotruncus</taxon>
    </lineage>
</organism>
<evidence type="ECO:0000313" key="3">
    <source>
        <dbReference type="EMBL" id="RLL11593.1"/>
    </source>
</evidence>
<gene>
    <name evidence="3" type="ORF">D4A47_06735</name>
</gene>
<evidence type="ECO:0000313" key="4">
    <source>
        <dbReference type="Proteomes" id="UP000276301"/>
    </source>
</evidence>
<evidence type="ECO:0000256" key="1">
    <source>
        <dbReference type="SAM" id="MobiDB-lite"/>
    </source>
</evidence>
<name>A0A498CRI4_9FIRM</name>
<proteinExistence type="predicted"/>
<feature type="region of interest" description="Disordered" evidence="1">
    <location>
        <begin position="143"/>
        <end position="166"/>
    </location>
</feature>
<comment type="caution">
    <text evidence="3">The sequence shown here is derived from an EMBL/GenBank/DDBJ whole genome shotgun (WGS) entry which is preliminary data.</text>
</comment>
<dbReference type="Proteomes" id="UP000276301">
    <property type="component" value="Unassembled WGS sequence"/>
</dbReference>
<dbReference type="AlphaFoldDB" id="A0A498CRI4"/>
<dbReference type="Pfam" id="PF22016">
    <property type="entry name" value="DUF6933"/>
    <property type="match status" value="1"/>
</dbReference>
<dbReference type="InterPro" id="IPR053864">
    <property type="entry name" value="DUF6933"/>
</dbReference>